<comment type="caution">
    <text evidence="1">The sequence shown here is derived from an EMBL/GenBank/DDBJ whole genome shotgun (WGS) entry which is preliminary data.</text>
</comment>
<dbReference type="EMBL" id="JAYWIO010000003">
    <property type="protein sequence ID" value="KAK7274173.1"/>
    <property type="molecule type" value="Genomic_DNA"/>
</dbReference>
<name>A0AAN9FLG0_CROPI</name>
<dbReference type="AlphaFoldDB" id="A0AAN9FLG0"/>
<accession>A0AAN9FLG0</accession>
<evidence type="ECO:0000313" key="1">
    <source>
        <dbReference type="EMBL" id="KAK7274173.1"/>
    </source>
</evidence>
<proteinExistence type="predicted"/>
<dbReference type="Proteomes" id="UP001372338">
    <property type="component" value="Unassembled WGS sequence"/>
</dbReference>
<evidence type="ECO:0000313" key="2">
    <source>
        <dbReference type="Proteomes" id="UP001372338"/>
    </source>
</evidence>
<organism evidence="1 2">
    <name type="scientific">Crotalaria pallida</name>
    <name type="common">Smooth rattlebox</name>
    <name type="synonym">Crotalaria striata</name>
    <dbReference type="NCBI Taxonomy" id="3830"/>
    <lineage>
        <taxon>Eukaryota</taxon>
        <taxon>Viridiplantae</taxon>
        <taxon>Streptophyta</taxon>
        <taxon>Embryophyta</taxon>
        <taxon>Tracheophyta</taxon>
        <taxon>Spermatophyta</taxon>
        <taxon>Magnoliopsida</taxon>
        <taxon>eudicotyledons</taxon>
        <taxon>Gunneridae</taxon>
        <taxon>Pentapetalae</taxon>
        <taxon>rosids</taxon>
        <taxon>fabids</taxon>
        <taxon>Fabales</taxon>
        <taxon>Fabaceae</taxon>
        <taxon>Papilionoideae</taxon>
        <taxon>50 kb inversion clade</taxon>
        <taxon>genistoids sensu lato</taxon>
        <taxon>core genistoids</taxon>
        <taxon>Crotalarieae</taxon>
        <taxon>Crotalaria</taxon>
    </lineage>
</organism>
<gene>
    <name evidence="1" type="ORF">RIF29_15251</name>
</gene>
<sequence length="70" mass="8223">MYSNLYSHQSLWQWLGNRDGWLPSFFSYINRRIQVSSEKHYCHCNLCCCSRILYGCFPVGRNGELVVQGT</sequence>
<protein>
    <submittedName>
        <fullName evidence="1">Uncharacterized protein</fullName>
    </submittedName>
</protein>
<keyword evidence="2" id="KW-1185">Reference proteome</keyword>
<reference evidence="1 2" key="1">
    <citation type="submission" date="2024-01" db="EMBL/GenBank/DDBJ databases">
        <title>The genomes of 5 underutilized Papilionoideae crops provide insights into root nodulation and disease resistanc.</title>
        <authorList>
            <person name="Yuan L."/>
        </authorList>
    </citation>
    <scope>NUCLEOTIDE SEQUENCE [LARGE SCALE GENOMIC DNA]</scope>
    <source>
        <strain evidence="1">ZHUSHIDOU_FW_LH</strain>
        <tissue evidence="1">Leaf</tissue>
    </source>
</reference>